<organism evidence="1 2">
    <name type="scientific">Pluteus cervinus</name>
    <dbReference type="NCBI Taxonomy" id="181527"/>
    <lineage>
        <taxon>Eukaryota</taxon>
        <taxon>Fungi</taxon>
        <taxon>Dikarya</taxon>
        <taxon>Basidiomycota</taxon>
        <taxon>Agaricomycotina</taxon>
        <taxon>Agaricomycetes</taxon>
        <taxon>Agaricomycetidae</taxon>
        <taxon>Agaricales</taxon>
        <taxon>Pluteineae</taxon>
        <taxon>Pluteaceae</taxon>
        <taxon>Pluteus</taxon>
    </lineage>
</organism>
<accession>A0ACD3AC84</accession>
<dbReference type="Proteomes" id="UP000308600">
    <property type="component" value="Unassembled WGS sequence"/>
</dbReference>
<evidence type="ECO:0000313" key="2">
    <source>
        <dbReference type="Proteomes" id="UP000308600"/>
    </source>
</evidence>
<evidence type="ECO:0000313" key="1">
    <source>
        <dbReference type="EMBL" id="TFK62929.1"/>
    </source>
</evidence>
<proteinExistence type="predicted"/>
<sequence length="247" mass="28110">MHITAFSNALPLSFFCGITIPNTTRDHLDVKPVRHEEMPSESLQTIQNCRSKPWKSLVLVITTEASQVSRISLKVYKVARAAMRKSNLHFTFASTLLSSMVVNPFLDLSSLTTLDISAEASQLAIPFWSHTLGQLPRLRTLKARKHIGLSLVQSLFYEISAMDQTQSSPLSFRALRVLALEGCHFDKDPGRLICVLSARITRGCHRLRRLVFYTKRDHKRDNRREGVLQKRFAHLVDSVERLAHSEF</sequence>
<gene>
    <name evidence="1" type="ORF">BDN72DRAFT_345756</name>
</gene>
<reference evidence="1 2" key="1">
    <citation type="journal article" date="2019" name="Nat. Ecol. Evol.">
        <title>Megaphylogeny resolves global patterns of mushroom evolution.</title>
        <authorList>
            <person name="Varga T."/>
            <person name="Krizsan K."/>
            <person name="Foldi C."/>
            <person name="Dima B."/>
            <person name="Sanchez-Garcia M."/>
            <person name="Sanchez-Ramirez S."/>
            <person name="Szollosi G.J."/>
            <person name="Szarkandi J.G."/>
            <person name="Papp V."/>
            <person name="Albert L."/>
            <person name="Andreopoulos W."/>
            <person name="Angelini C."/>
            <person name="Antonin V."/>
            <person name="Barry K.W."/>
            <person name="Bougher N.L."/>
            <person name="Buchanan P."/>
            <person name="Buyck B."/>
            <person name="Bense V."/>
            <person name="Catcheside P."/>
            <person name="Chovatia M."/>
            <person name="Cooper J."/>
            <person name="Damon W."/>
            <person name="Desjardin D."/>
            <person name="Finy P."/>
            <person name="Geml J."/>
            <person name="Haridas S."/>
            <person name="Hughes K."/>
            <person name="Justo A."/>
            <person name="Karasinski D."/>
            <person name="Kautmanova I."/>
            <person name="Kiss B."/>
            <person name="Kocsube S."/>
            <person name="Kotiranta H."/>
            <person name="LaButti K.M."/>
            <person name="Lechner B.E."/>
            <person name="Liimatainen K."/>
            <person name="Lipzen A."/>
            <person name="Lukacs Z."/>
            <person name="Mihaltcheva S."/>
            <person name="Morgado L.N."/>
            <person name="Niskanen T."/>
            <person name="Noordeloos M.E."/>
            <person name="Ohm R.A."/>
            <person name="Ortiz-Santana B."/>
            <person name="Ovrebo C."/>
            <person name="Racz N."/>
            <person name="Riley R."/>
            <person name="Savchenko A."/>
            <person name="Shiryaev A."/>
            <person name="Soop K."/>
            <person name="Spirin V."/>
            <person name="Szebenyi C."/>
            <person name="Tomsovsky M."/>
            <person name="Tulloss R.E."/>
            <person name="Uehling J."/>
            <person name="Grigoriev I.V."/>
            <person name="Vagvolgyi C."/>
            <person name="Papp T."/>
            <person name="Martin F.M."/>
            <person name="Miettinen O."/>
            <person name="Hibbett D.S."/>
            <person name="Nagy L.G."/>
        </authorList>
    </citation>
    <scope>NUCLEOTIDE SEQUENCE [LARGE SCALE GENOMIC DNA]</scope>
    <source>
        <strain evidence="1 2">NL-1719</strain>
    </source>
</reference>
<keyword evidence="2" id="KW-1185">Reference proteome</keyword>
<name>A0ACD3AC84_9AGAR</name>
<protein>
    <submittedName>
        <fullName evidence="1">Uncharacterized protein</fullName>
    </submittedName>
</protein>
<dbReference type="EMBL" id="ML208549">
    <property type="protein sequence ID" value="TFK62929.1"/>
    <property type="molecule type" value="Genomic_DNA"/>
</dbReference>